<dbReference type="PANTHER" id="PTHR35205">
    <property type="entry name" value="NB-ARC AND TPR DOMAIN PROTEIN"/>
    <property type="match status" value="1"/>
</dbReference>
<evidence type="ECO:0000313" key="2">
    <source>
        <dbReference type="EMBL" id="KIJ39565.1"/>
    </source>
</evidence>
<dbReference type="PANTHER" id="PTHR35205:SF1">
    <property type="entry name" value="ZU5 DOMAIN-CONTAINING PROTEIN"/>
    <property type="match status" value="1"/>
</dbReference>
<evidence type="ECO:0000259" key="1">
    <source>
        <dbReference type="Pfam" id="PF00931"/>
    </source>
</evidence>
<name>A0A0C9VNE1_SPHS4</name>
<keyword evidence="3" id="KW-1185">Reference proteome</keyword>
<organism evidence="2 3">
    <name type="scientific">Sphaerobolus stellatus (strain SS14)</name>
    <dbReference type="NCBI Taxonomy" id="990650"/>
    <lineage>
        <taxon>Eukaryota</taxon>
        <taxon>Fungi</taxon>
        <taxon>Dikarya</taxon>
        <taxon>Basidiomycota</taxon>
        <taxon>Agaricomycotina</taxon>
        <taxon>Agaricomycetes</taxon>
        <taxon>Phallomycetidae</taxon>
        <taxon>Geastrales</taxon>
        <taxon>Sphaerobolaceae</taxon>
        <taxon>Sphaerobolus</taxon>
    </lineage>
</organism>
<proteinExistence type="predicted"/>
<gene>
    <name evidence="2" type="ORF">M422DRAFT_257617</name>
</gene>
<dbReference type="Proteomes" id="UP000054279">
    <property type="component" value="Unassembled WGS sequence"/>
</dbReference>
<dbReference type="SUPFAM" id="SSF52540">
    <property type="entry name" value="P-loop containing nucleoside triphosphate hydrolases"/>
    <property type="match status" value="1"/>
</dbReference>
<dbReference type="HOGENOM" id="CLU_1587551_0_0_1"/>
<dbReference type="EMBL" id="KN837151">
    <property type="protein sequence ID" value="KIJ39565.1"/>
    <property type="molecule type" value="Genomic_DNA"/>
</dbReference>
<dbReference type="Gene3D" id="3.40.50.300">
    <property type="entry name" value="P-loop containing nucleotide triphosphate hydrolases"/>
    <property type="match status" value="1"/>
</dbReference>
<sequence>MFSQSYGALKTTIVSSIGLGGACKTQVALKYCHRKKEIDNYRGIFWLDASLSKTIGNEMRNVAQQLEPECLLENNNAAVDMVKSTLSDWTDSWLLVFDNLNNPSKVATIPDFFPESGFGSILITSRYHGLHELGQHFLQQEMDEGDGFSLLLRQQYLEEDEVLRKKNH</sequence>
<protein>
    <recommendedName>
        <fullName evidence="1">NB-ARC domain-containing protein</fullName>
    </recommendedName>
</protein>
<dbReference type="AlphaFoldDB" id="A0A0C9VNE1"/>
<evidence type="ECO:0000313" key="3">
    <source>
        <dbReference type="Proteomes" id="UP000054279"/>
    </source>
</evidence>
<dbReference type="InterPro" id="IPR027417">
    <property type="entry name" value="P-loop_NTPase"/>
</dbReference>
<accession>A0A0C9VNE1</accession>
<feature type="domain" description="NB-ARC" evidence="1">
    <location>
        <begin position="12"/>
        <end position="130"/>
    </location>
</feature>
<reference evidence="2 3" key="1">
    <citation type="submission" date="2014-06" db="EMBL/GenBank/DDBJ databases">
        <title>Evolutionary Origins and Diversification of the Mycorrhizal Mutualists.</title>
        <authorList>
            <consortium name="DOE Joint Genome Institute"/>
            <consortium name="Mycorrhizal Genomics Consortium"/>
            <person name="Kohler A."/>
            <person name="Kuo A."/>
            <person name="Nagy L.G."/>
            <person name="Floudas D."/>
            <person name="Copeland A."/>
            <person name="Barry K.W."/>
            <person name="Cichocki N."/>
            <person name="Veneault-Fourrey C."/>
            <person name="LaButti K."/>
            <person name="Lindquist E.A."/>
            <person name="Lipzen A."/>
            <person name="Lundell T."/>
            <person name="Morin E."/>
            <person name="Murat C."/>
            <person name="Riley R."/>
            <person name="Ohm R."/>
            <person name="Sun H."/>
            <person name="Tunlid A."/>
            <person name="Henrissat B."/>
            <person name="Grigoriev I.V."/>
            <person name="Hibbett D.S."/>
            <person name="Martin F."/>
        </authorList>
    </citation>
    <scope>NUCLEOTIDE SEQUENCE [LARGE SCALE GENOMIC DNA]</scope>
    <source>
        <strain evidence="2 3">SS14</strain>
    </source>
</reference>
<dbReference type="Pfam" id="PF00931">
    <property type="entry name" value="NB-ARC"/>
    <property type="match status" value="1"/>
</dbReference>
<dbReference type="InterPro" id="IPR002182">
    <property type="entry name" value="NB-ARC"/>
</dbReference>
<dbReference type="OrthoDB" id="674604at2759"/>